<comment type="caution">
    <text evidence="2">The sequence shown here is derived from an EMBL/GenBank/DDBJ whole genome shotgun (WGS) entry which is preliminary data.</text>
</comment>
<accession>A0A0F9BXK5</accession>
<dbReference type="InterPro" id="IPR052026">
    <property type="entry name" value="ExeA_AAA_ATPase_DNA-bind"/>
</dbReference>
<feature type="domain" description="ORC1/DEAH AAA+ ATPase" evidence="1">
    <location>
        <begin position="49"/>
        <end position="173"/>
    </location>
</feature>
<dbReference type="Pfam" id="PF13401">
    <property type="entry name" value="AAA_22"/>
    <property type="match status" value="1"/>
</dbReference>
<sequence length="268" mass="30284">MTKHRLDNLVLSFFGFSRLPFSKNISSKEIFSTQTYKEAFTRLEFGISDEDIMLLTGPVGSGKSVVLGSLIDSIDLNSYIPIYIRGNNLKEGELYKAILIGLDQEPPRYAQTAKRLFYRLVPELSKKPVVIVDDSQEIQDPALTGIKSMVNFQFDSQNKITFILSGQPELKAKLKYSQFSALKQRIRVFFHMESMSLEESCGYIDHHTKIAGRPNAIFSDGAKNDIHRKAEGIPRRINAICYRSILKAALNELNIIDSTNLVLEDPTD</sequence>
<gene>
    <name evidence="2" type="ORF">LCGC14_2473390</name>
</gene>
<protein>
    <recommendedName>
        <fullName evidence="1">ORC1/DEAH AAA+ ATPase domain-containing protein</fullName>
    </recommendedName>
</protein>
<evidence type="ECO:0000259" key="1">
    <source>
        <dbReference type="Pfam" id="PF13401"/>
    </source>
</evidence>
<dbReference type="PANTHER" id="PTHR35894">
    <property type="entry name" value="GENERAL SECRETION PATHWAY PROTEIN A-RELATED"/>
    <property type="match status" value="1"/>
</dbReference>
<evidence type="ECO:0000313" key="2">
    <source>
        <dbReference type="EMBL" id="KKL18652.1"/>
    </source>
</evidence>
<dbReference type="Gene3D" id="3.40.50.300">
    <property type="entry name" value="P-loop containing nucleotide triphosphate hydrolases"/>
    <property type="match status" value="1"/>
</dbReference>
<name>A0A0F9BXK5_9ZZZZ</name>
<dbReference type="InterPro" id="IPR027417">
    <property type="entry name" value="P-loop_NTPase"/>
</dbReference>
<dbReference type="PANTHER" id="PTHR35894:SF1">
    <property type="entry name" value="PHOSPHORIBULOKINASE _ URIDINE KINASE FAMILY"/>
    <property type="match status" value="1"/>
</dbReference>
<reference evidence="2" key="1">
    <citation type="journal article" date="2015" name="Nature">
        <title>Complex archaea that bridge the gap between prokaryotes and eukaryotes.</title>
        <authorList>
            <person name="Spang A."/>
            <person name="Saw J.H."/>
            <person name="Jorgensen S.L."/>
            <person name="Zaremba-Niedzwiedzka K."/>
            <person name="Martijn J."/>
            <person name="Lind A.E."/>
            <person name="van Eijk R."/>
            <person name="Schleper C."/>
            <person name="Guy L."/>
            <person name="Ettema T.J."/>
        </authorList>
    </citation>
    <scope>NUCLEOTIDE SEQUENCE</scope>
</reference>
<proteinExistence type="predicted"/>
<organism evidence="2">
    <name type="scientific">marine sediment metagenome</name>
    <dbReference type="NCBI Taxonomy" id="412755"/>
    <lineage>
        <taxon>unclassified sequences</taxon>
        <taxon>metagenomes</taxon>
        <taxon>ecological metagenomes</taxon>
    </lineage>
</organism>
<dbReference type="GO" id="GO:0016887">
    <property type="term" value="F:ATP hydrolysis activity"/>
    <property type="evidence" value="ECO:0007669"/>
    <property type="project" value="InterPro"/>
</dbReference>
<dbReference type="InterPro" id="IPR049945">
    <property type="entry name" value="AAA_22"/>
</dbReference>
<dbReference type="EMBL" id="LAZR01038788">
    <property type="protein sequence ID" value="KKL18652.1"/>
    <property type="molecule type" value="Genomic_DNA"/>
</dbReference>
<dbReference type="SUPFAM" id="SSF52540">
    <property type="entry name" value="P-loop containing nucleoside triphosphate hydrolases"/>
    <property type="match status" value="1"/>
</dbReference>
<dbReference type="AlphaFoldDB" id="A0A0F9BXK5"/>